<evidence type="ECO:0000313" key="3">
    <source>
        <dbReference type="Proteomes" id="UP000321393"/>
    </source>
</evidence>
<evidence type="ECO:0000313" key="1">
    <source>
        <dbReference type="EMBL" id="KAA0040200.1"/>
    </source>
</evidence>
<evidence type="ECO:0000313" key="2">
    <source>
        <dbReference type="EMBL" id="TYK25929.1"/>
    </source>
</evidence>
<organism evidence="2 4">
    <name type="scientific">Cucumis melo var. makuwa</name>
    <name type="common">Oriental melon</name>
    <dbReference type="NCBI Taxonomy" id="1194695"/>
    <lineage>
        <taxon>Eukaryota</taxon>
        <taxon>Viridiplantae</taxon>
        <taxon>Streptophyta</taxon>
        <taxon>Embryophyta</taxon>
        <taxon>Tracheophyta</taxon>
        <taxon>Spermatophyta</taxon>
        <taxon>Magnoliopsida</taxon>
        <taxon>eudicotyledons</taxon>
        <taxon>Gunneridae</taxon>
        <taxon>Pentapetalae</taxon>
        <taxon>rosids</taxon>
        <taxon>fabids</taxon>
        <taxon>Cucurbitales</taxon>
        <taxon>Cucurbitaceae</taxon>
        <taxon>Benincaseae</taxon>
        <taxon>Cucumis</taxon>
    </lineage>
</organism>
<dbReference type="AlphaFoldDB" id="A0A5D3DRD9"/>
<protein>
    <submittedName>
        <fullName evidence="2">Uncharacterized protein</fullName>
    </submittedName>
</protein>
<dbReference type="Proteomes" id="UP000321393">
    <property type="component" value="Unassembled WGS sequence"/>
</dbReference>
<accession>A0A5D3DRD9</accession>
<comment type="caution">
    <text evidence="2">The sequence shown here is derived from an EMBL/GenBank/DDBJ whole genome shotgun (WGS) entry which is preliminary data.</text>
</comment>
<dbReference type="EMBL" id="SSTD01003649">
    <property type="protein sequence ID" value="TYK25929.1"/>
    <property type="molecule type" value="Genomic_DNA"/>
</dbReference>
<reference evidence="3 4" key="1">
    <citation type="submission" date="2019-08" db="EMBL/GenBank/DDBJ databases">
        <title>Draft genome sequences of two oriental melons (Cucumis melo L. var makuwa).</title>
        <authorList>
            <person name="Kwon S.-Y."/>
        </authorList>
    </citation>
    <scope>NUCLEOTIDE SEQUENCE [LARGE SCALE GENOMIC DNA]</scope>
    <source>
        <strain evidence="4">cv. Chang Bougi</strain>
        <strain evidence="3">cv. SW 3</strain>
        <tissue evidence="2">Leaf</tissue>
    </source>
</reference>
<gene>
    <name evidence="2" type="ORF">E5676_scaffold190G00240</name>
    <name evidence="1" type="ORF">E6C27_scaffold1164G00140</name>
</gene>
<evidence type="ECO:0000313" key="4">
    <source>
        <dbReference type="Proteomes" id="UP000321947"/>
    </source>
</evidence>
<dbReference type="Proteomes" id="UP000321947">
    <property type="component" value="Unassembled WGS sequence"/>
</dbReference>
<sequence>MIFVPLPFSVPLLSRLLVFISIEPHLTSKRHLQLTSSVDRCRQVLATVEPLCHPSATRSTSICCRFVCHPRNAHRRCTLENQSFVVAPTSSGVSEVTLRFWGVTASVVGANSPLFGWIRLNVELNKDFSYSSGKGFLTTGPQTETGNVLKFVVGIPVMELCRGGTKSSETSCVDCVYAVELCWVTVSFIYGIAYLTGTVSFEITRLICILRDHETDMCILRDHYTDMCNGMGRGRPARGKKAICSDLSLVRKVGSLHSVILSSYVSMSTTITDIIFKISTFSRKNYERSSFFKVSYESIAQHPSCMSTYWDLFHNLASSDKCIVANVTLSSSMTVIMALKYCSRSNMKFSKAFASLAPQKGFGSEIFTLLTKILPPAGA</sequence>
<name>A0A5D3DRD9_CUCMM</name>
<dbReference type="EMBL" id="SSTE01017682">
    <property type="protein sequence ID" value="KAA0040200.1"/>
    <property type="molecule type" value="Genomic_DNA"/>
</dbReference>
<proteinExistence type="predicted"/>